<feature type="transmembrane region" description="Helical" evidence="6">
    <location>
        <begin position="195"/>
        <end position="214"/>
    </location>
</feature>
<comment type="subcellular location">
    <subcellularLocation>
        <location evidence="1 6">Membrane</location>
        <topology evidence="1 6">Multi-pass membrane protein</topology>
    </subcellularLocation>
</comment>
<keyword evidence="4 6" id="KW-1133">Transmembrane helix</keyword>
<accession>A0A835FD72</accession>
<evidence type="ECO:0000256" key="4">
    <source>
        <dbReference type="ARBA" id="ARBA00022989"/>
    </source>
</evidence>
<dbReference type="Proteomes" id="UP000636709">
    <property type="component" value="Unassembled WGS sequence"/>
</dbReference>
<dbReference type="OrthoDB" id="1728340at2759"/>
<dbReference type="SUPFAM" id="SSF103481">
    <property type="entry name" value="Multidrug resistance efflux transporter EmrE"/>
    <property type="match status" value="2"/>
</dbReference>
<evidence type="ECO:0000256" key="1">
    <source>
        <dbReference type="ARBA" id="ARBA00004141"/>
    </source>
</evidence>
<feature type="domain" description="EamA" evidence="7">
    <location>
        <begin position="197"/>
        <end position="335"/>
    </location>
</feature>
<feature type="transmembrane region" description="Helical" evidence="6">
    <location>
        <begin position="139"/>
        <end position="159"/>
    </location>
</feature>
<evidence type="ECO:0000313" key="9">
    <source>
        <dbReference type="Proteomes" id="UP000636709"/>
    </source>
</evidence>
<dbReference type="AlphaFoldDB" id="A0A835FD72"/>
<evidence type="ECO:0000256" key="5">
    <source>
        <dbReference type="ARBA" id="ARBA00023136"/>
    </source>
</evidence>
<comment type="similarity">
    <text evidence="2 6">Belongs to the drug/metabolite transporter (DMT) superfamily. Plant drug/metabolite exporter (P-DME) (TC 2.A.7.4) family.</text>
</comment>
<dbReference type="InterPro" id="IPR030184">
    <property type="entry name" value="WAT1-related"/>
</dbReference>
<sequence>MYSLTRPWQYQREHLATHLERGVTMWGMAQYVDEWRPVMAMLLFNLISAVMTALVKEALQQGLNSLVLITLRQLVATVFLAPIAYFKESASLSQYTFFYGLKLTTATFAITFANMAPVLTFLIAIALRVESLNMKSKAGSAKIVGTLMSFGGALLLSLYKGVAVTHQNPVVAAHHAAAPASSSSQVVTGTDGKSWMLGTVSLLGNCLFFSLWLLLQSRLTKKYPALYSSTSIMFFISTLQAGALTVTIERHSSVWIVTRRLEILTILYSGIFASAVGFVIMTWCVHERGPVFTAAFIPVVQIMVAIIDFFFLHEQIYLGSILGSTLMIFGLYLLLWGKKKDASAHCTDNKQVDEEADNEEQQAVKP</sequence>
<keyword evidence="5 6" id="KW-0472">Membrane</keyword>
<feature type="transmembrane region" description="Helical" evidence="6">
    <location>
        <begin position="226"/>
        <end position="246"/>
    </location>
</feature>
<evidence type="ECO:0000256" key="2">
    <source>
        <dbReference type="ARBA" id="ARBA00007635"/>
    </source>
</evidence>
<reference evidence="8" key="1">
    <citation type="submission" date="2020-07" db="EMBL/GenBank/DDBJ databases">
        <title>Genome sequence and genetic diversity analysis of an under-domesticated orphan crop, white fonio (Digitaria exilis).</title>
        <authorList>
            <person name="Bennetzen J.L."/>
            <person name="Chen S."/>
            <person name="Ma X."/>
            <person name="Wang X."/>
            <person name="Yssel A.E.J."/>
            <person name="Chaluvadi S.R."/>
            <person name="Johnson M."/>
            <person name="Gangashetty P."/>
            <person name="Hamidou F."/>
            <person name="Sanogo M.D."/>
            <person name="Zwaenepoel A."/>
            <person name="Wallace J."/>
            <person name="Van De Peer Y."/>
            <person name="Van Deynze A."/>
        </authorList>
    </citation>
    <scope>NUCLEOTIDE SEQUENCE</scope>
    <source>
        <tissue evidence="8">Leaves</tissue>
    </source>
</reference>
<feature type="transmembrane region" description="Helical" evidence="6">
    <location>
        <begin position="266"/>
        <end position="284"/>
    </location>
</feature>
<keyword evidence="9" id="KW-1185">Reference proteome</keyword>
<organism evidence="8 9">
    <name type="scientific">Digitaria exilis</name>
    <dbReference type="NCBI Taxonomy" id="1010633"/>
    <lineage>
        <taxon>Eukaryota</taxon>
        <taxon>Viridiplantae</taxon>
        <taxon>Streptophyta</taxon>
        <taxon>Embryophyta</taxon>
        <taxon>Tracheophyta</taxon>
        <taxon>Spermatophyta</taxon>
        <taxon>Magnoliopsida</taxon>
        <taxon>Liliopsida</taxon>
        <taxon>Poales</taxon>
        <taxon>Poaceae</taxon>
        <taxon>PACMAD clade</taxon>
        <taxon>Panicoideae</taxon>
        <taxon>Panicodae</taxon>
        <taxon>Paniceae</taxon>
        <taxon>Anthephorinae</taxon>
        <taxon>Digitaria</taxon>
    </lineage>
</organism>
<feature type="transmembrane region" description="Helical" evidence="6">
    <location>
        <begin position="35"/>
        <end position="54"/>
    </location>
</feature>
<dbReference type="EMBL" id="JACEFO010001378">
    <property type="protein sequence ID" value="KAF8737805.1"/>
    <property type="molecule type" value="Genomic_DNA"/>
</dbReference>
<gene>
    <name evidence="8" type="ORF">HU200_014035</name>
</gene>
<comment type="caution">
    <text evidence="8">The sequence shown here is derived from an EMBL/GenBank/DDBJ whole genome shotgun (WGS) entry which is preliminary data.</text>
</comment>
<evidence type="ECO:0000256" key="6">
    <source>
        <dbReference type="RuleBase" id="RU363077"/>
    </source>
</evidence>
<feature type="transmembrane region" description="Helical" evidence="6">
    <location>
        <begin position="106"/>
        <end position="127"/>
    </location>
</feature>
<evidence type="ECO:0000313" key="8">
    <source>
        <dbReference type="EMBL" id="KAF8737805.1"/>
    </source>
</evidence>
<dbReference type="GO" id="GO:0016020">
    <property type="term" value="C:membrane"/>
    <property type="evidence" value="ECO:0007669"/>
    <property type="project" value="UniProtKB-SubCell"/>
</dbReference>
<feature type="transmembrane region" description="Helical" evidence="6">
    <location>
        <begin position="66"/>
        <end position="86"/>
    </location>
</feature>
<dbReference type="PANTHER" id="PTHR31218">
    <property type="entry name" value="WAT1-RELATED PROTEIN"/>
    <property type="match status" value="1"/>
</dbReference>
<evidence type="ECO:0000256" key="3">
    <source>
        <dbReference type="ARBA" id="ARBA00022692"/>
    </source>
</evidence>
<dbReference type="InterPro" id="IPR000620">
    <property type="entry name" value="EamA_dom"/>
</dbReference>
<name>A0A835FD72_9POAL</name>
<dbReference type="InterPro" id="IPR037185">
    <property type="entry name" value="EmrE-like"/>
</dbReference>
<protein>
    <recommendedName>
        <fullName evidence="6">WAT1-related protein</fullName>
    </recommendedName>
</protein>
<feature type="transmembrane region" description="Helical" evidence="6">
    <location>
        <begin position="291"/>
        <end position="310"/>
    </location>
</feature>
<feature type="transmembrane region" description="Helical" evidence="6">
    <location>
        <begin position="316"/>
        <end position="335"/>
    </location>
</feature>
<evidence type="ECO:0000259" key="7">
    <source>
        <dbReference type="Pfam" id="PF00892"/>
    </source>
</evidence>
<dbReference type="GO" id="GO:0022857">
    <property type="term" value="F:transmembrane transporter activity"/>
    <property type="evidence" value="ECO:0007669"/>
    <property type="project" value="InterPro"/>
</dbReference>
<proteinExistence type="inferred from homology"/>
<keyword evidence="3 6" id="KW-0812">Transmembrane</keyword>
<dbReference type="Pfam" id="PF00892">
    <property type="entry name" value="EamA"/>
    <property type="match status" value="1"/>
</dbReference>